<reference evidence="7 8" key="1">
    <citation type="journal article" date="2019" name="Sci. Rep.">
        <title>Comparative genomics of chytrid fungi reveal insights into the obligate biotrophic and pathogenic lifestyle of Synchytrium endobioticum.</title>
        <authorList>
            <person name="van de Vossenberg B.T.L.H."/>
            <person name="Warris S."/>
            <person name="Nguyen H.D.T."/>
            <person name="van Gent-Pelzer M.P.E."/>
            <person name="Joly D.L."/>
            <person name="van de Geest H.C."/>
            <person name="Bonants P.J.M."/>
            <person name="Smith D.S."/>
            <person name="Levesque C.A."/>
            <person name="van der Lee T.A.J."/>
        </authorList>
    </citation>
    <scope>NUCLEOTIDE SEQUENCE [LARGE SCALE GENOMIC DNA]</scope>
    <source>
        <strain evidence="7 8">MB42</strain>
    </source>
</reference>
<feature type="domain" description="N-terminal Ras-GEF" evidence="6">
    <location>
        <begin position="683"/>
        <end position="814"/>
    </location>
</feature>
<dbReference type="STRING" id="286115.A0A507CUG3"/>
<dbReference type="SMART" id="SM00456">
    <property type="entry name" value="WW"/>
    <property type="match status" value="4"/>
</dbReference>
<dbReference type="GO" id="GO:0005886">
    <property type="term" value="C:plasma membrane"/>
    <property type="evidence" value="ECO:0007669"/>
    <property type="project" value="TreeGrafter"/>
</dbReference>
<dbReference type="PROSITE" id="PS50009">
    <property type="entry name" value="RASGEF_CAT"/>
    <property type="match status" value="2"/>
</dbReference>
<feature type="region of interest" description="Disordered" evidence="3">
    <location>
        <begin position="534"/>
        <end position="585"/>
    </location>
</feature>
<comment type="caution">
    <text evidence="7">The sequence shown here is derived from an EMBL/GenBank/DDBJ whole genome shotgun (WGS) entry which is preliminary data.</text>
</comment>
<feature type="region of interest" description="Disordered" evidence="3">
    <location>
        <begin position="161"/>
        <end position="196"/>
    </location>
</feature>
<feature type="region of interest" description="Disordered" evidence="3">
    <location>
        <begin position="1221"/>
        <end position="1296"/>
    </location>
</feature>
<dbReference type="GO" id="GO:0005085">
    <property type="term" value="F:guanyl-nucleotide exchange factor activity"/>
    <property type="evidence" value="ECO:0007669"/>
    <property type="project" value="UniProtKB-KW"/>
</dbReference>
<evidence type="ECO:0000259" key="6">
    <source>
        <dbReference type="PROSITE" id="PS50212"/>
    </source>
</evidence>
<accession>A0A507CUG3</accession>
<feature type="region of interest" description="Disordered" evidence="3">
    <location>
        <begin position="639"/>
        <end position="660"/>
    </location>
</feature>
<dbReference type="InterPro" id="IPR008937">
    <property type="entry name" value="Ras-like_GEF"/>
</dbReference>
<dbReference type="InterPro" id="IPR023578">
    <property type="entry name" value="Ras_GEF_dom_sf"/>
</dbReference>
<dbReference type="InterPro" id="IPR056685">
    <property type="entry name" value="DUF7783"/>
</dbReference>
<dbReference type="CDD" id="cd06224">
    <property type="entry name" value="REM"/>
    <property type="match status" value="2"/>
</dbReference>
<evidence type="ECO:0000256" key="3">
    <source>
        <dbReference type="SAM" id="MobiDB-lite"/>
    </source>
</evidence>
<dbReference type="PROSITE" id="PS00720">
    <property type="entry name" value="RASGEF"/>
    <property type="match status" value="1"/>
</dbReference>
<dbReference type="InterPro" id="IPR001202">
    <property type="entry name" value="WW_dom"/>
</dbReference>
<dbReference type="CDD" id="cd00155">
    <property type="entry name" value="RasGEF"/>
    <property type="match status" value="1"/>
</dbReference>
<keyword evidence="8" id="KW-1185">Reference proteome</keyword>
<dbReference type="InterPro" id="IPR036020">
    <property type="entry name" value="WW_dom_sf"/>
</dbReference>
<feature type="domain" description="WW" evidence="5">
    <location>
        <begin position="957"/>
        <end position="991"/>
    </location>
</feature>
<dbReference type="SMART" id="SM00229">
    <property type="entry name" value="RasGEFN"/>
    <property type="match status" value="2"/>
</dbReference>
<evidence type="ECO:0000259" key="4">
    <source>
        <dbReference type="PROSITE" id="PS50009"/>
    </source>
</evidence>
<dbReference type="EMBL" id="QEAN01000220">
    <property type="protein sequence ID" value="TPX42822.1"/>
    <property type="molecule type" value="Genomic_DNA"/>
</dbReference>
<dbReference type="Gene3D" id="1.20.870.10">
    <property type="entry name" value="Son of sevenless (SoS) protein Chain: S domain 1"/>
    <property type="match status" value="2"/>
</dbReference>
<feature type="compositionally biased region" description="Low complexity" evidence="3">
    <location>
        <begin position="651"/>
        <end position="660"/>
    </location>
</feature>
<feature type="compositionally biased region" description="Low complexity" evidence="3">
    <location>
        <begin position="1550"/>
        <end position="1559"/>
    </location>
</feature>
<feature type="domain" description="Ras-GEF" evidence="4">
    <location>
        <begin position="851"/>
        <end position="1085"/>
    </location>
</feature>
<dbReference type="PROSITE" id="PS50020">
    <property type="entry name" value="WW_DOMAIN_2"/>
    <property type="match status" value="4"/>
</dbReference>
<gene>
    <name evidence="7" type="ORF">SeMB42_g04974</name>
</gene>
<feature type="region of interest" description="Disordered" evidence="3">
    <location>
        <begin position="1538"/>
        <end position="1559"/>
    </location>
</feature>
<dbReference type="SUPFAM" id="SSF48366">
    <property type="entry name" value="Ras GEF"/>
    <property type="match status" value="2"/>
</dbReference>
<feature type="domain" description="WW" evidence="5">
    <location>
        <begin position="1029"/>
        <end position="1062"/>
    </location>
</feature>
<feature type="compositionally biased region" description="Low complexity" evidence="3">
    <location>
        <begin position="1283"/>
        <end position="1295"/>
    </location>
</feature>
<dbReference type="GO" id="GO:0007265">
    <property type="term" value="P:Ras protein signal transduction"/>
    <property type="evidence" value="ECO:0007669"/>
    <property type="project" value="TreeGrafter"/>
</dbReference>
<feature type="region of interest" description="Disordered" evidence="3">
    <location>
        <begin position="322"/>
        <end position="397"/>
    </location>
</feature>
<dbReference type="Pfam" id="PF00618">
    <property type="entry name" value="RasGEF_N"/>
    <property type="match status" value="2"/>
</dbReference>
<evidence type="ECO:0000313" key="8">
    <source>
        <dbReference type="Proteomes" id="UP000317494"/>
    </source>
</evidence>
<feature type="compositionally biased region" description="Polar residues" evidence="3">
    <location>
        <begin position="1233"/>
        <end position="1268"/>
    </location>
</feature>
<dbReference type="Pfam" id="PF00617">
    <property type="entry name" value="RasGEF"/>
    <property type="match status" value="2"/>
</dbReference>
<feature type="compositionally biased region" description="Basic and acidic residues" evidence="3">
    <location>
        <begin position="556"/>
        <end position="574"/>
    </location>
</feature>
<evidence type="ECO:0008006" key="9">
    <source>
        <dbReference type="Google" id="ProtNLM"/>
    </source>
</evidence>
<dbReference type="SMART" id="SM00147">
    <property type="entry name" value="RasGEF"/>
    <property type="match status" value="2"/>
</dbReference>
<feature type="compositionally biased region" description="Low complexity" evidence="3">
    <location>
        <begin position="384"/>
        <end position="396"/>
    </location>
</feature>
<feature type="compositionally biased region" description="Polar residues" evidence="3">
    <location>
        <begin position="334"/>
        <end position="369"/>
    </location>
</feature>
<feature type="domain" description="WW" evidence="5">
    <location>
        <begin position="130"/>
        <end position="163"/>
    </location>
</feature>
<name>A0A507CUG3_9FUNG</name>
<dbReference type="CDD" id="cd00201">
    <property type="entry name" value="WW"/>
    <property type="match status" value="4"/>
</dbReference>
<dbReference type="PROSITE" id="PS50212">
    <property type="entry name" value="RASGEF_NTER"/>
    <property type="match status" value="2"/>
</dbReference>
<dbReference type="InterPro" id="IPR036964">
    <property type="entry name" value="RASGEF_cat_dom_sf"/>
</dbReference>
<feature type="compositionally biased region" description="Low complexity" evidence="3">
    <location>
        <begin position="1921"/>
        <end position="1935"/>
    </location>
</feature>
<dbReference type="PROSITE" id="PS01159">
    <property type="entry name" value="WW_DOMAIN_1"/>
    <property type="match status" value="2"/>
</dbReference>
<evidence type="ECO:0000259" key="5">
    <source>
        <dbReference type="PROSITE" id="PS50020"/>
    </source>
</evidence>
<feature type="region of interest" description="Disordered" evidence="3">
    <location>
        <begin position="1433"/>
        <end position="1484"/>
    </location>
</feature>
<evidence type="ECO:0000256" key="2">
    <source>
        <dbReference type="PROSITE-ProRule" id="PRU00168"/>
    </source>
</evidence>
<dbReference type="Pfam" id="PF00397">
    <property type="entry name" value="WW"/>
    <property type="match status" value="2"/>
</dbReference>
<dbReference type="InterPro" id="IPR019804">
    <property type="entry name" value="Ras_G-nucl-exch_fac_CS"/>
</dbReference>
<dbReference type="Gene3D" id="2.20.70.10">
    <property type="match status" value="4"/>
</dbReference>
<dbReference type="VEuPathDB" id="FungiDB:SeMB42_g04974"/>
<protein>
    <recommendedName>
        <fullName evidence="9">Ras guanine nucleotide exchange factor domain-containing protein</fullName>
    </recommendedName>
</protein>
<dbReference type="InterPro" id="IPR001895">
    <property type="entry name" value="RASGEF_cat_dom"/>
</dbReference>
<dbReference type="Proteomes" id="UP000317494">
    <property type="component" value="Unassembled WGS sequence"/>
</dbReference>
<dbReference type="PANTHER" id="PTHR23113">
    <property type="entry name" value="GUANINE NUCLEOTIDE EXCHANGE FACTOR"/>
    <property type="match status" value="1"/>
</dbReference>
<feature type="domain" description="Ras-GEF" evidence="4">
    <location>
        <begin position="1750"/>
        <end position="2002"/>
    </location>
</feature>
<feature type="region of interest" description="Disordered" evidence="3">
    <location>
        <begin position="1060"/>
        <end position="1095"/>
    </location>
</feature>
<sequence>MSRPPIINHPFIHEPSAHQLTLLRLQFACLLVGVEKNPRGAGWFPSNYVEIISQRPAPKQQSKWVRLTASDGNSIYWYNTVTGATTWDLPAGEQDDPIATAPDALSRDSAYQSGTSADVWASTLKNSTAEKLPPNWRAKKTPQGRAYYYNVITDQTTWTLDDVNPETGETNPPPTSIEKSLSRDSNNRLSSANEEDASWSWSKMTADVVQAVHNIIHATTKETLIPLASTMVEAIRTMLYASGTARKDAGALAGSRQLQQHHRQIMATLSKLVLAAKTASGLWPPPDALAELHQAANEVLSAVKNFATAAQEAGVQVQSLGHVPRDNVSPHAGTASSSAHSDVQHNGSSNMASLQVPTTSERRWSNSAITKEPLAKNNNNVGNQQSDTSSIQQQTSNPQLVASLERFSQSVVHMITDLGQAVKSGNCDSQQLISQVRSAVTEVGNFLSLVDELPLDTLPDESTTEFKVAKLSLYNTISGLVMATQTATSPLAPSNAVEQALLATGLVEKAVKDLLIATKFMVAETEHLERQAFMEQQNKPSGPTIPRRAASTGQIDFERADELKSGQNESRREVSMPPLGSNGTQQRIMTIASLRPGCNVPLTTPPALSLPTNYTPPDQGELSAKSSTERLKLFLQPAASVASRTHGRNHQSQTSSTNSTSSSIYKSWFMAYDYKSQDIVMNAEGRVKGGTLESLVERLTMHDSLDTHYYQSFMLTYRAFISTTLLFDLLFKRFTMQPPQGLNEDELTLWTEKKQTPVRLRVFNVLKQWVETYCLDNEEDAANLVRLRVFCTDHIQIVLPTPGAQLDKLLEKRRTGGAVAVRRFLTGISSIVPPPPIFHNGTKKIKFLEIDPLEFARQMTLMEMKGFVKIQPVEFMKKAWSDKQNPVSVNIRNMISLSNKITGWVASNILAERDIKRRSTRVKHFIMIAERCRALNNFNTLMFPSNYVEIISQRPAPKQQSKWVRLTASDGNSIYWYNTVTGATTWDLPAGEQDDPIATAPDALSRDSAYQSGTSADVWASTLKNSTAEKLPPNWRAKKTPQGRAYYYNVITDQTTWTLDDVNPETGETNPPPTSIEKSLSRDSNNRLSSANEEDASWSWSKMTADVVQAVHNIIHATTKETLIPLASTMVEAIRTMLYASGTARKDAGALAGSRQLQQHHRQIMATLSKLVLAAKTASGLWPPPDALAELHQAANEVLSAVKNFATAAQEAGVQVQSLGHVPRDNVSPHAGTASSSAHSDVQHNGSSNMASLQVPTTSERRWSNSAITKEPLAKNNNNVGNQQSDTSSIQQQTSNPQLVASLERFSQSVVHMITDLGQAVKSGNCDSQQLISQVRSAVTEVGNFLSLVDELPLDTLPDESTTEFKVAKLSLYNTISGLVMATQTATSPLAPSNAVEQALLATGLVEKAVKDLLIATKFMVAETEHLERQAFMEQQNKPSGPTIPRRAASTGQIDFERADELKSGQNESRREVSMPPLGSNGTQQRIMTIASLRPGCNVPLTTPPALSLPTNYTPPDQGELSAKSSTERLKLFLQPAASVASRTHGRNHQSQTSSTNSTSSSIYKSWFMAYDYKSQDIVMNAEGRVKGGTLESLVERLTMHDSLDTHYYQSFMLTYRAFISTTLLFDLLFKRFTMQPPQGLNEDELTLWTEKKQTPVRLRVFNVLKQWVETYCLDNEEDAANLVRLRVFCTDHIQIVLPTPGAQLDKLLEKRRTGGAVAVRRFLTGISSIVPPPPIFHNGTKKIKFLEIDPLEFARQMTLMEMKGFVKIQPVEFMKKAWSDKQNPVSVNIRNMISLSNKITGWVASNILAERDIKRRSTRVKHFIMIAERCRALNNFNTLMSVLAGLQSAPIHRLKRTWDILPVKMIQSLDTLRKLMNPAKNFSTYRDSLKGVTPPCVPFLGVYLTDLTFIEDGNPDFIKPPSTSQPSSPTSPTQLSGVRLVNFAKHAKTADVVREIQTFQHVVYSFTGVSELQIFLGQCLDEAKHTDEQVLYDTSLQLEPKESREDDKLARLMHESGFL</sequence>
<organism evidence="7 8">
    <name type="scientific">Synchytrium endobioticum</name>
    <dbReference type="NCBI Taxonomy" id="286115"/>
    <lineage>
        <taxon>Eukaryota</taxon>
        <taxon>Fungi</taxon>
        <taxon>Fungi incertae sedis</taxon>
        <taxon>Chytridiomycota</taxon>
        <taxon>Chytridiomycota incertae sedis</taxon>
        <taxon>Chytridiomycetes</taxon>
        <taxon>Synchytriales</taxon>
        <taxon>Synchytriaceae</taxon>
        <taxon>Synchytrium</taxon>
    </lineage>
</organism>
<feature type="domain" description="WW" evidence="5">
    <location>
        <begin position="58"/>
        <end position="92"/>
    </location>
</feature>
<feature type="region of interest" description="Disordered" evidence="3">
    <location>
        <begin position="1916"/>
        <end position="1935"/>
    </location>
</feature>
<evidence type="ECO:0000313" key="7">
    <source>
        <dbReference type="EMBL" id="TPX42822.1"/>
    </source>
</evidence>
<dbReference type="Pfam" id="PF25006">
    <property type="entry name" value="DUF7783"/>
    <property type="match status" value="2"/>
</dbReference>
<keyword evidence="1 2" id="KW-0344">Guanine-nucleotide releasing factor</keyword>
<proteinExistence type="predicted"/>
<feature type="domain" description="N-terminal Ras-GEF" evidence="6">
    <location>
        <begin position="1582"/>
        <end position="1713"/>
    </location>
</feature>
<dbReference type="InterPro" id="IPR000651">
    <property type="entry name" value="Ras-like_Gua-exchang_fac_N"/>
</dbReference>
<dbReference type="SUPFAM" id="SSF51045">
    <property type="entry name" value="WW domain"/>
    <property type="match status" value="2"/>
</dbReference>
<dbReference type="PANTHER" id="PTHR23113:SF368">
    <property type="entry name" value="CELL DIVISION CONTROL PROTEIN 25"/>
    <property type="match status" value="1"/>
</dbReference>
<evidence type="ECO:0000256" key="1">
    <source>
        <dbReference type="ARBA" id="ARBA00022658"/>
    </source>
</evidence>
<dbReference type="Gene3D" id="1.10.840.10">
    <property type="entry name" value="Ras guanine-nucleotide exchange factors catalytic domain"/>
    <property type="match status" value="2"/>
</dbReference>
<feature type="compositionally biased region" description="Basic and acidic residues" evidence="3">
    <location>
        <begin position="1455"/>
        <end position="1473"/>
    </location>
</feature>